<evidence type="ECO:0000256" key="2">
    <source>
        <dbReference type="SAM" id="MobiDB-lite"/>
    </source>
</evidence>
<name>A0A454XJP0_PRIPA</name>
<accession>A0A454XJP0</accession>
<feature type="compositionally biased region" description="Acidic residues" evidence="2">
    <location>
        <begin position="154"/>
        <end position="164"/>
    </location>
</feature>
<feature type="compositionally biased region" description="Basic and acidic residues" evidence="2">
    <location>
        <begin position="165"/>
        <end position="175"/>
    </location>
</feature>
<accession>A0A8R1U7L6</accession>
<feature type="region of interest" description="Disordered" evidence="2">
    <location>
        <begin position="779"/>
        <end position="800"/>
    </location>
</feature>
<proteinExistence type="predicted"/>
<feature type="region of interest" description="Disordered" evidence="2">
    <location>
        <begin position="99"/>
        <end position="332"/>
    </location>
</feature>
<feature type="compositionally biased region" description="Basic and acidic residues" evidence="2">
    <location>
        <begin position="506"/>
        <end position="520"/>
    </location>
</feature>
<feature type="compositionally biased region" description="Polar residues" evidence="2">
    <location>
        <begin position="176"/>
        <end position="210"/>
    </location>
</feature>
<dbReference type="InterPro" id="IPR016197">
    <property type="entry name" value="Chromo-like_dom_sf"/>
</dbReference>
<keyword evidence="4" id="KW-1185">Reference proteome</keyword>
<dbReference type="EnsemblMetazoa" id="PPA07927.1">
    <property type="protein sequence ID" value="PPA07927.1"/>
    <property type="gene ID" value="WBGene00097481"/>
</dbReference>
<organism evidence="3 4">
    <name type="scientific">Pristionchus pacificus</name>
    <name type="common">Parasitic nematode worm</name>
    <dbReference type="NCBI Taxonomy" id="54126"/>
    <lineage>
        <taxon>Eukaryota</taxon>
        <taxon>Metazoa</taxon>
        <taxon>Ecdysozoa</taxon>
        <taxon>Nematoda</taxon>
        <taxon>Chromadorea</taxon>
        <taxon>Rhabditida</taxon>
        <taxon>Rhabditina</taxon>
        <taxon>Diplogasteromorpha</taxon>
        <taxon>Diplogasteroidea</taxon>
        <taxon>Neodiplogasteridae</taxon>
        <taxon>Pristionchus</taxon>
    </lineage>
</organism>
<evidence type="ECO:0000256" key="1">
    <source>
        <dbReference type="SAM" id="Coils"/>
    </source>
</evidence>
<feature type="compositionally biased region" description="Low complexity" evidence="2">
    <location>
        <begin position="491"/>
        <end position="504"/>
    </location>
</feature>
<gene>
    <name evidence="3" type="primary">WBGene00097481</name>
</gene>
<feature type="coiled-coil region" evidence="1">
    <location>
        <begin position="654"/>
        <end position="702"/>
    </location>
</feature>
<reference evidence="3" key="2">
    <citation type="submission" date="2022-06" db="UniProtKB">
        <authorList>
            <consortium name="EnsemblMetazoa"/>
        </authorList>
    </citation>
    <scope>IDENTIFICATION</scope>
    <source>
        <strain evidence="3">PS312</strain>
    </source>
</reference>
<feature type="compositionally biased region" description="Basic and acidic residues" evidence="2">
    <location>
        <begin position="419"/>
        <end position="431"/>
    </location>
</feature>
<dbReference type="InterPro" id="IPR000953">
    <property type="entry name" value="Chromo/chromo_shadow_dom"/>
</dbReference>
<dbReference type="AlphaFoldDB" id="A0A454XJP0"/>
<dbReference type="SUPFAM" id="SSF54160">
    <property type="entry name" value="Chromo domain-like"/>
    <property type="match status" value="1"/>
</dbReference>
<evidence type="ECO:0000313" key="3">
    <source>
        <dbReference type="EnsemblMetazoa" id="PPA07927.1"/>
    </source>
</evidence>
<dbReference type="Gene3D" id="2.40.50.40">
    <property type="match status" value="1"/>
</dbReference>
<protein>
    <submittedName>
        <fullName evidence="3">Chromo domain-containing protein</fullName>
    </submittedName>
</protein>
<feature type="compositionally biased region" description="Polar residues" evidence="2">
    <location>
        <begin position="219"/>
        <end position="231"/>
    </location>
</feature>
<keyword evidence="1" id="KW-0175">Coiled coil</keyword>
<feature type="compositionally biased region" description="Basic and acidic residues" evidence="2">
    <location>
        <begin position="314"/>
        <end position="332"/>
    </location>
</feature>
<reference evidence="4" key="1">
    <citation type="journal article" date="2008" name="Nat. Genet.">
        <title>The Pristionchus pacificus genome provides a unique perspective on nematode lifestyle and parasitism.</title>
        <authorList>
            <person name="Dieterich C."/>
            <person name="Clifton S.W."/>
            <person name="Schuster L.N."/>
            <person name="Chinwalla A."/>
            <person name="Delehaunty K."/>
            <person name="Dinkelacker I."/>
            <person name="Fulton L."/>
            <person name="Fulton R."/>
            <person name="Godfrey J."/>
            <person name="Minx P."/>
            <person name="Mitreva M."/>
            <person name="Roeseler W."/>
            <person name="Tian H."/>
            <person name="Witte H."/>
            <person name="Yang S.P."/>
            <person name="Wilson R.K."/>
            <person name="Sommer R.J."/>
        </authorList>
    </citation>
    <scope>NUCLEOTIDE SEQUENCE [LARGE SCALE GENOMIC DNA]</scope>
    <source>
        <strain evidence="4">PS312</strain>
    </source>
</reference>
<feature type="region of interest" description="Disordered" evidence="2">
    <location>
        <begin position="409"/>
        <end position="520"/>
    </location>
</feature>
<evidence type="ECO:0000313" key="4">
    <source>
        <dbReference type="Proteomes" id="UP000005239"/>
    </source>
</evidence>
<sequence length="800" mass="89173">MVSATQKKKKKNEKTYTMERVWDRRIEDGTTKYLTSWVNSSVKTWEPEAHFVGELAKEIARGLDAILDDPANNPKPNWLLKFEKQMADGIDVMNHGIDYVPRTKGKSPERTQVAKKKQANLMPRPSNPTPRRASIDGTPSRKGPTTSRKREYSDSDESYEEDSPSTEKRSRKSAEGQKSGTPQPSKTRLQQRSMSTATSLSGRTGPPDQTSRSKKADSPQPSTSRAPNTTRPAPLTPASTARAGNVTKTIRDDAGSFPESSTSRGVSKKREELPPLFCCNIRQQECEKEGREAGANPPANPLKTRPTGSADAVAAKKAEEEEKNNAADLKMENKVEPIQAVALASDASEIPGGDLSTKNVAPSQPLAPLQEMNDEELAKIDAERAGTPVHIISLITEAAASLPTKKNQRILRLTSRPPAEAEKSDAAKFAEKTMTTTQPVHMDITKGSQLPAEDVNGSEGKAAGTRKESVKVTAVVPPEAAENSAPIPPIASRSDASSDASTSDQDAERKRQKKELVRRERERIQRIEQEEEENEYRARRERENAVETAESKAQWEEEQRKARMYVEGRIKKETDSAIGSGMDRLYEMIQGTFSKAEEMTRTAHTLFEERMTILINDQQKIIADNFDTIKMAHESLVDNQMKMMKDQELIGKRIATIEEEMKVFRKSFESLEKNEENERSTNEDLARKMDEMSYEIIELRKLFSKSERSQGNQASEEVINIEKVEARSADANLLNKKNEDIREVTTAQANEAIGEEEKAKPQLKPRRQLLTNREILQMIRGQATKSNGSAIGEAEPSKTE</sequence>
<dbReference type="PROSITE" id="PS50013">
    <property type="entry name" value="CHROMO_2"/>
    <property type="match status" value="1"/>
</dbReference>
<dbReference type="Proteomes" id="UP000005239">
    <property type="component" value="Unassembled WGS sequence"/>
</dbReference>